<dbReference type="GO" id="GO:0008483">
    <property type="term" value="F:transaminase activity"/>
    <property type="evidence" value="ECO:0007669"/>
    <property type="project" value="TreeGrafter"/>
</dbReference>
<dbReference type="EMBL" id="MTKR01000031">
    <property type="protein sequence ID" value="RWX50723.1"/>
    <property type="molecule type" value="Genomic_DNA"/>
</dbReference>
<protein>
    <submittedName>
        <fullName evidence="2">dTDP-4-amino-4,6-dideoxygalactose transaminase</fullName>
    </submittedName>
</protein>
<dbReference type="GO" id="GO:0000271">
    <property type="term" value="P:polysaccharide biosynthetic process"/>
    <property type="evidence" value="ECO:0007669"/>
    <property type="project" value="TreeGrafter"/>
</dbReference>
<organism evidence="2 3">
    <name type="scientific">Candidatus Electrothrix marina</name>
    <dbReference type="NCBI Taxonomy" id="1859130"/>
    <lineage>
        <taxon>Bacteria</taxon>
        <taxon>Pseudomonadati</taxon>
        <taxon>Thermodesulfobacteriota</taxon>
        <taxon>Desulfobulbia</taxon>
        <taxon>Desulfobulbales</taxon>
        <taxon>Desulfobulbaceae</taxon>
        <taxon>Candidatus Electrothrix</taxon>
    </lineage>
</organism>
<comment type="caution">
    <text evidence="2">The sequence shown here is derived from an EMBL/GenBank/DDBJ whole genome shotgun (WGS) entry which is preliminary data.</text>
</comment>
<sequence>EGSLDFDKRQFEAIIEENKKNNKILCILVTHLFGCPADFYGIKKIVGSKIPIVEDAAQAMGEKIENEKLGTLGDVGFFSLGRGKALSAMEGGVIVTDRNDLGGILSDLLKKIEVPSVLDRLKLAVKTILTTVLQHPVLFCLPKALPFLKLGETLYEEDFSIRQMSSFQKSLVGNWQKRLKGHQKTRKKNIIFWRENFPQIITQICAGQKKASLIRLPLLARSAEERDKVCLKSEAVGCGIMPTYPAPINEISQISEEFAGQYFPNAQQMAKCLMTIPVHEYVSERDRRRILKLIKT</sequence>
<dbReference type="Gene3D" id="3.90.1150.10">
    <property type="entry name" value="Aspartate Aminotransferase, domain 1"/>
    <property type="match status" value="1"/>
</dbReference>
<accession>A0A3S3SUK4</accession>
<name>A0A3S3SUK4_9BACT</name>
<evidence type="ECO:0000256" key="1">
    <source>
        <dbReference type="ARBA" id="ARBA00037999"/>
    </source>
</evidence>
<dbReference type="InterPro" id="IPR015424">
    <property type="entry name" value="PyrdxlP-dep_Trfase"/>
</dbReference>
<dbReference type="GO" id="GO:0030170">
    <property type="term" value="F:pyridoxal phosphate binding"/>
    <property type="evidence" value="ECO:0007669"/>
    <property type="project" value="TreeGrafter"/>
</dbReference>
<reference evidence="2 3" key="1">
    <citation type="submission" date="2017-01" db="EMBL/GenBank/DDBJ databases">
        <title>The cable genome- insights into the physiology and evolution of filamentous bacteria capable of sulfide oxidation via long distance electron transfer.</title>
        <authorList>
            <person name="Schreiber L."/>
            <person name="Bjerg J.T."/>
            <person name="Boggild A."/>
            <person name="Van De Vossenberg J."/>
            <person name="Meysman F."/>
            <person name="Nielsen L.P."/>
            <person name="Schramm A."/>
            <person name="Kjeldsen K.U."/>
        </authorList>
    </citation>
    <scope>NUCLEOTIDE SEQUENCE [LARGE SCALE GENOMIC DNA]</scope>
    <source>
        <strain evidence="2">A3</strain>
    </source>
</reference>
<evidence type="ECO:0000313" key="3">
    <source>
        <dbReference type="Proteomes" id="UP000287615"/>
    </source>
</evidence>
<dbReference type="Proteomes" id="UP000287615">
    <property type="component" value="Unassembled WGS sequence"/>
</dbReference>
<dbReference type="AlphaFoldDB" id="A0A3S3SUK4"/>
<proteinExistence type="inferred from homology"/>
<dbReference type="InterPro" id="IPR015421">
    <property type="entry name" value="PyrdxlP-dep_Trfase_major"/>
</dbReference>
<dbReference type="InterPro" id="IPR000653">
    <property type="entry name" value="DegT/StrS_aminotransferase"/>
</dbReference>
<dbReference type="SUPFAM" id="SSF53383">
    <property type="entry name" value="PLP-dependent transferases"/>
    <property type="match status" value="1"/>
</dbReference>
<dbReference type="PANTHER" id="PTHR30244:SF34">
    <property type="entry name" value="DTDP-4-AMINO-4,6-DIDEOXYGALACTOSE TRANSAMINASE"/>
    <property type="match status" value="1"/>
</dbReference>
<gene>
    <name evidence="2" type="ORF">VU00_10313</name>
</gene>
<dbReference type="Pfam" id="PF01041">
    <property type="entry name" value="DegT_DnrJ_EryC1"/>
    <property type="match status" value="2"/>
</dbReference>
<feature type="non-terminal residue" evidence="2">
    <location>
        <position position="1"/>
    </location>
</feature>
<dbReference type="PANTHER" id="PTHR30244">
    <property type="entry name" value="TRANSAMINASE"/>
    <property type="match status" value="1"/>
</dbReference>
<dbReference type="Gene3D" id="3.40.640.10">
    <property type="entry name" value="Type I PLP-dependent aspartate aminotransferase-like (Major domain)"/>
    <property type="match status" value="1"/>
</dbReference>
<comment type="similarity">
    <text evidence="1">Belongs to the DegT/DnrJ/EryC1 family.</text>
</comment>
<evidence type="ECO:0000313" key="2">
    <source>
        <dbReference type="EMBL" id="RWX50723.1"/>
    </source>
</evidence>
<dbReference type="InterPro" id="IPR015422">
    <property type="entry name" value="PyrdxlP-dep_Trfase_small"/>
</dbReference>